<evidence type="ECO:0000313" key="3">
    <source>
        <dbReference type="EMBL" id="MBK1644391.1"/>
    </source>
</evidence>
<protein>
    <submittedName>
        <fullName evidence="3">Pilus assembly protein PilZ</fullName>
    </submittedName>
</protein>
<dbReference type="SUPFAM" id="SSF141371">
    <property type="entry name" value="PilZ domain-like"/>
    <property type="match status" value="1"/>
</dbReference>
<dbReference type="InterPro" id="IPR009875">
    <property type="entry name" value="PilZ_domain"/>
</dbReference>
<feature type="compositionally biased region" description="Pro residues" evidence="1">
    <location>
        <begin position="98"/>
        <end position="109"/>
    </location>
</feature>
<sequence>MTVERRYGAREPIDLAVQIRYRKRRFITARGCNLSDQGLFLEVRNLTLPTGTLIELEFDCLGQEWRIPALVVHHQVRGVGVMFKDKQPQLFSGLSRPPSRPHPRNPPAGSPRYDRRMEAPRQHQSD</sequence>
<dbReference type="RefSeq" id="WP_200387185.1">
    <property type="nucleotide sequence ID" value="NZ_NRSD01000005.1"/>
</dbReference>
<dbReference type="GO" id="GO:0035438">
    <property type="term" value="F:cyclic-di-GMP binding"/>
    <property type="evidence" value="ECO:0007669"/>
    <property type="project" value="InterPro"/>
</dbReference>
<name>A0A9X1B8V5_9GAMM</name>
<evidence type="ECO:0000256" key="1">
    <source>
        <dbReference type="SAM" id="MobiDB-lite"/>
    </source>
</evidence>
<reference evidence="3 4" key="1">
    <citation type="journal article" date="2020" name="Microorganisms">
        <title>Osmotic Adaptation and Compatible Solute Biosynthesis of Phototrophic Bacteria as Revealed from Genome Analyses.</title>
        <authorList>
            <person name="Imhoff J.F."/>
            <person name="Rahn T."/>
            <person name="Kunzel S."/>
            <person name="Keller A."/>
            <person name="Neulinger S.C."/>
        </authorList>
    </citation>
    <scope>NUCLEOTIDE SEQUENCE [LARGE SCALE GENOMIC DNA]</scope>
    <source>
        <strain evidence="3 4">DSM 21303</strain>
    </source>
</reference>
<dbReference type="Proteomes" id="UP001138802">
    <property type="component" value="Unassembled WGS sequence"/>
</dbReference>
<keyword evidence="4" id="KW-1185">Reference proteome</keyword>
<proteinExistence type="predicted"/>
<dbReference type="AlphaFoldDB" id="A0A9X1B8V5"/>
<comment type="caution">
    <text evidence="3">The sequence shown here is derived from an EMBL/GenBank/DDBJ whole genome shotgun (WGS) entry which is preliminary data.</text>
</comment>
<organism evidence="3 4">
    <name type="scientific">Thiocapsa imhoffii</name>
    <dbReference type="NCBI Taxonomy" id="382777"/>
    <lineage>
        <taxon>Bacteria</taxon>
        <taxon>Pseudomonadati</taxon>
        <taxon>Pseudomonadota</taxon>
        <taxon>Gammaproteobacteria</taxon>
        <taxon>Chromatiales</taxon>
        <taxon>Chromatiaceae</taxon>
        <taxon>Thiocapsa</taxon>
    </lineage>
</organism>
<evidence type="ECO:0000259" key="2">
    <source>
        <dbReference type="Pfam" id="PF07238"/>
    </source>
</evidence>
<dbReference type="Pfam" id="PF07238">
    <property type="entry name" value="PilZ"/>
    <property type="match status" value="1"/>
</dbReference>
<feature type="domain" description="PilZ" evidence="2">
    <location>
        <begin position="4"/>
        <end position="89"/>
    </location>
</feature>
<feature type="region of interest" description="Disordered" evidence="1">
    <location>
        <begin position="89"/>
        <end position="126"/>
    </location>
</feature>
<evidence type="ECO:0000313" key="4">
    <source>
        <dbReference type="Proteomes" id="UP001138802"/>
    </source>
</evidence>
<dbReference type="EMBL" id="NRSD01000005">
    <property type="protein sequence ID" value="MBK1644391.1"/>
    <property type="molecule type" value="Genomic_DNA"/>
</dbReference>
<gene>
    <name evidence="3" type="ORF">CKO25_06920</name>
</gene>
<accession>A0A9X1B8V5</accession>
<dbReference type="Gene3D" id="2.40.10.220">
    <property type="entry name" value="predicted glycosyltransferase like domains"/>
    <property type="match status" value="1"/>
</dbReference>
<feature type="compositionally biased region" description="Basic and acidic residues" evidence="1">
    <location>
        <begin position="112"/>
        <end position="126"/>
    </location>
</feature>